<dbReference type="RefSeq" id="WP_349283376.1">
    <property type="nucleotide sequence ID" value="NZ_CBCSCU010000040.1"/>
</dbReference>
<dbReference type="InterPro" id="IPR010359">
    <property type="entry name" value="IrrE_HExxH"/>
</dbReference>
<dbReference type="PROSITE" id="PS50943">
    <property type="entry name" value="HTH_CROC1"/>
    <property type="match status" value="1"/>
</dbReference>
<dbReference type="InterPro" id="IPR001387">
    <property type="entry name" value="Cro/C1-type_HTH"/>
</dbReference>
<feature type="domain" description="HTH cro/C1-type" evidence="2">
    <location>
        <begin position="15"/>
        <end position="69"/>
    </location>
</feature>
<dbReference type="InterPro" id="IPR052345">
    <property type="entry name" value="Rad_response_metalloprotease"/>
</dbReference>
<dbReference type="EMBL" id="CP157680">
    <property type="protein sequence ID" value="XBP73281.1"/>
    <property type="molecule type" value="Genomic_DNA"/>
</dbReference>
<dbReference type="SMART" id="SM00530">
    <property type="entry name" value="HTH_XRE"/>
    <property type="match status" value="1"/>
</dbReference>
<keyword evidence="3" id="KW-0614">Plasmid</keyword>
<name>A0AAU7M0E4_9BURK</name>
<organism evidence="3">
    <name type="scientific">Polaromonas hydrogenivorans</name>
    <dbReference type="NCBI Taxonomy" id="335476"/>
    <lineage>
        <taxon>Bacteria</taxon>
        <taxon>Pseudomonadati</taxon>
        <taxon>Pseudomonadota</taxon>
        <taxon>Betaproteobacteria</taxon>
        <taxon>Burkholderiales</taxon>
        <taxon>Comamonadaceae</taxon>
        <taxon>Polaromonas</taxon>
    </lineage>
</organism>
<dbReference type="Gene3D" id="1.10.10.2910">
    <property type="match status" value="1"/>
</dbReference>
<dbReference type="Gene3D" id="1.10.260.40">
    <property type="entry name" value="lambda repressor-like DNA-binding domains"/>
    <property type="match status" value="1"/>
</dbReference>
<dbReference type="Pfam" id="PF06114">
    <property type="entry name" value="Peptidase_M78"/>
    <property type="match status" value="1"/>
</dbReference>
<dbReference type="SUPFAM" id="SSF47413">
    <property type="entry name" value="lambda repressor-like DNA-binding domains"/>
    <property type="match status" value="1"/>
</dbReference>
<evidence type="ECO:0000259" key="2">
    <source>
        <dbReference type="PROSITE" id="PS50943"/>
    </source>
</evidence>
<dbReference type="PANTHER" id="PTHR43236">
    <property type="entry name" value="ANTITOXIN HIGA1"/>
    <property type="match status" value="1"/>
</dbReference>
<reference evidence="3" key="1">
    <citation type="submission" date="2024-05" db="EMBL/GenBank/DDBJ databases">
        <authorList>
            <person name="Bunk B."/>
            <person name="Swiderski J."/>
            <person name="Sproer C."/>
            <person name="Thiel V."/>
        </authorList>
    </citation>
    <scope>NUCLEOTIDE SEQUENCE</scope>
    <source>
        <strain evidence="3">DSM 17735</strain>
        <plasmid evidence="3">p5</plasmid>
    </source>
</reference>
<proteinExistence type="inferred from homology"/>
<dbReference type="InterPro" id="IPR010982">
    <property type="entry name" value="Lambda_DNA-bd_dom_sf"/>
</dbReference>
<dbReference type="Pfam" id="PF13560">
    <property type="entry name" value="HTH_31"/>
    <property type="match status" value="1"/>
</dbReference>
<dbReference type="GO" id="GO:0003677">
    <property type="term" value="F:DNA binding"/>
    <property type="evidence" value="ECO:0007669"/>
    <property type="project" value="InterPro"/>
</dbReference>
<gene>
    <name evidence="3" type="ORF">ABLV49_25920</name>
</gene>
<dbReference type="AlphaFoldDB" id="A0AAU7M0E4"/>
<dbReference type="PANTHER" id="PTHR43236:SF1">
    <property type="entry name" value="BLL7220 PROTEIN"/>
    <property type="match status" value="1"/>
</dbReference>
<comment type="similarity">
    <text evidence="1">Belongs to the short-chain fatty acyl-CoA assimilation regulator (ScfR) family.</text>
</comment>
<accession>A0AAU7M0E4</accession>
<protein>
    <submittedName>
        <fullName evidence="3">XRE family transcriptional regulator</fullName>
    </submittedName>
</protein>
<sequence>MNYENTDLSALAERLLAARRSAGITQDTAAAHLDMSRPTFIAIEKATRRPRPEELVKLATLYKTSVSTLLRQETQPPKLQPHLRSVFNGNAEDQEELEIAIAKLTGFVDDYLFLENKLDAQLVTNFPSRIRASVGAVERFAEHCAQEERSRLNLGAHLPIYTLREVLEDVGVHVFLDALPSKLAGLYVFVPDFGYCVLINKLHPKERRRWTTAHEYGHFLMDRDKPGVDYLRPMQRKPENEKFADAFAAAFLMPEAGVQRRFYEEVERKSDFNVGDLCRMADYFAVSLMAMTLRLESLNLIGRGSWDAIKEAGVAVKELKREAGVQELPDADSVDTFPDRYKLLAVQAWSSEKISTGTLAKLLRCSVVEAREIAYRCAEVQFDEDGISERFSVNLTDSLLTVR</sequence>
<evidence type="ECO:0000256" key="1">
    <source>
        <dbReference type="ARBA" id="ARBA00007227"/>
    </source>
</evidence>
<dbReference type="CDD" id="cd00093">
    <property type="entry name" value="HTH_XRE"/>
    <property type="match status" value="1"/>
</dbReference>
<evidence type="ECO:0000313" key="3">
    <source>
        <dbReference type="EMBL" id="XBP73281.1"/>
    </source>
</evidence>
<geneLocation type="plasmid" evidence="3">
    <name>p5</name>
</geneLocation>